<feature type="transmembrane region" description="Helical" evidence="1">
    <location>
        <begin position="21"/>
        <end position="44"/>
    </location>
</feature>
<feature type="transmembrane region" description="Helical" evidence="1">
    <location>
        <begin position="56"/>
        <end position="73"/>
    </location>
</feature>
<dbReference type="AlphaFoldDB" id="A0A330M5V7"/>
<keyword evidence="1" id="KW-0472">Membrane</keyword>
<accession>A0A330M5V7</accession>
<evidence type="ECO:0000256" key="1">
    <source>
        <dbReference type="SAM" id="Phobius"/>
    </source>
</evidence>
<sequence length="86" mass="9760">MQKKVGMSLDQLFIQRGVTQGPLLPLSSSSVYVLWALIVSIQAASLEDLVSLKWRAYIWIPLISTHITTHYYVPILELLGETDHEH</sequence>
<organism evidence="2 3">
    <name type="scientific">Shewanella benthica</name>
    <dbReference type="NCBI Taxonomy" id="43661"/>
    <lineage>
        <taxon>Bacteria</taxon>
        <taxon>Pseudomonadati</taxon>
        <taxon>Pseudomonadota</taxon>
        <taxon>Gammaproteobacteria</taxon>
        <taxon>Alteromonadales</taxon>
        <taxon>Shewanellaceae</taxon>
        <taxon>Shewanella</taxon>
    </lineage>
</organism>
<gene>
    <name evidence="2" type="ORF">SHEWBE_2860</name>
</gene>
<evidence type="ECO:0000313" key="3">
    <source>
        <dbReference type="Proteomes" id="UP000250123"/>
    </source>
</evidence>
<dbReference type="KEGG" id="sbk:SHEWBE_2860"/>
<keyword evidence="1" id="KW-0812">Transmembrane</keyword>
<name>A0A330M5V7_9GAMM</name>
<dbReference type="Proteomes" id="UP000250123">
    <property type="component" value="Chromosome SHEWBE"/>
</dbReference>
<proteinExistence type="predicted"/>
<dbReference type="EMBL" id="LS483452">
    <property type="protein sequence ID" value="SQH76823.1"/>
    <property type="molecule type" value="Genomic_DNA"/>
</dbReference>
<reference evidence="3" key="1">
    <citation type="submission" date="2018-06" db="EMBL/GenBank/DDBJ databases">
        <authorList>
            <person name="Cea G.-C."/>
            <person name="William W."/>
        </authorList>
    </citation>
    <scope>NUCLEOTIDE SEQUENCE [LARGE SCALE GENOMIC DNA]</scope>
    <source>
        <strain evidence="3">DB21MT-2</strain>
    </source>
</reference>
<keyword evidence="1" id="KW-1133">Transmembrane helix</keyword>
<evidence type="ECO:0000313" key="2">
    <source>
        <dbReference type="EMBL" id="SQH76823.1"/>
    </source>
</evidence>
<protein>
    <submittedName>
        <fullName evidence="2">Uncharacterized protein</fullName>
    </submittedName>
</protein>